<dbReference type="PANTHER" id="PTHR21576:SF11">
    <property type="entry name" value="MAJOR FACILITATOR SUPERFAMILY PROTEIN"/>
    <property type="match status" value="1"/>
</dbReference>
<evidence type="ECO:0000256" key="5">
    <source>
        <dbReference type="SAM" id="Phobius"/>
    </source>
</evidence>
<reference evidence="9" key="1">
    <citation type="submission" date="2025-08" db="UniProtKB">
        <authorList>
            <consortium name="RefSeq"/>
        </authorList>
    </citation>
    <scope>IDENTIFICATION</scope>
</reference>
<feature type="transmembrane region" description="Helical" evidence="5">
    <location>
        <begin position="202"/>
        <end position="224"/>
    </location>
</feature>
<dbReference type="PANTHER" id="PTHR21576">
    <property type="entry name" value="UNCHARACTERIZED NODULIN-LIKE PROTEIN"/>
    <property type="match status" value="1"/>
</dbReference>
<feature type="transmembrane region" description="Helical" evidence="5">
    <location>
        <begin position="136"/>
        <end position="160"/>
    </location>
</feature>
<keyword evidence="4 5" id="KW-0472">Membrane</keyword>
<feature type="domain" description="Nodulin-like" evidence="6">
    <location>
        <begin position="8"/>
        <end position="246"/>
    </location>
</feature>
<dbReference type="RefSeq" id="XP_010931323.1">
    <property type="nucleotide sequence ID" value="XM_010933021.3"/>
</dbReference>
<feature type="transmembrane region" description="Helical" evidence="5">
    <location>
        <begin position="231"/>
        <end position="249"/>
    </location>
</feature>
<feature type="transmembrane region" description="Helical" evidence="5">
    <location>
        <begin position="482"/>
        <end position="501"/>
    </location>
</feature>
<evidence type="ECO:0000256" key="3">
    <source>
        <dbReference type="ARBA" id="ARBA00022989"/>
    </source>
</evidence>
<dbReference type="Pfam" id="PF23262">
    <property type="entry name" value="NFD4_C"/>
    <property type="match status" value="1"/>
</dbReference>
<dbReference type="InterPro" id="IPR010658">
    <property type="entry name" value="Nodulin-like"/>
</dbReference>
<evidence type="ECO:0000256" key="1">
    <source>
        <dbReference type="ARBA" id="ARBA00004141"/>
    </source>
</evidence>
<feature type="domain" description="NFD4 C-terminal" evidence="7">
    <location>
        <begin position="300"/>
        <end position="506"/>
    </location>
</feature>
<dbReference type="GeneID" id="105052261"/>
<dbReference type="OrthoDB" id="410267at2759"/>
<comment type="subcellular location">
    <subcellularLocation>
        <location evidence="1">Membrane</location>
        <topology evidence="1">Multi-pass membrane protein</topology>
    </subcellularLocation>
</comment>
<dbReference type="InParanoid" id="A0A6I9RSP7"/>
<organism evidence="8 9">
    <name type="scientific">Elaeis guineensis var. tenera</name>
    <name type="common">Oil palm</name>
    <dbReference type="NCBI Taxonomy" id="51953"/>
    <lineage>
        <taxon>Eukaryota</taxon>
        <taxon>Viridiplantae</taxon>
        <taxon>Streptophyta</taxon>
        <taxon>Embryophyta</taxon>
        <taxon>Tracheophyta</taxon>
        <taxon>Spermatophyta</taxon>
        <taxon>Magnoliopsida</taxon>
        <taxon>Liliopsida</taxon>
        <taxon>Arecaceae</taxon>
        <taxon>Arecoideae</taxon>
        <taxon>Cocoseae</taxon>
        <taxon>Elaeidinae</taxon>
        <taxon>Elaeis</taxon>
    </lineage>
</organism>
<accession>A0A6I9RSP7</accession>
<dbReference type="GO" id="GO:0016020">
    <property type="term" value="C:membrane"/>
    <property type="evidence" value="ECO:0007669"/>
    <property type="project" value="UniProtKB-SubCell"/>
</dbReference>
<keyword evidence="8" id="KW-1185">Reference proteome</keyword>
<dbReference type="Gene3D" id="1.20.1250.20">
    <property type="entry name" value="MFS general substrate transporter like domains"/>
    <property type="match status" value="1"/>
</dbReference>
<name>A0A6I9RSP7_ELAGV</name>
<gene>
    <name evidence="9" type="primary">LOC105052261</name>
</gene>
<proteinExistence type="predicted"/>
<feature type="transmembrane region" description="Helical" evidence="5">
    <location>
        <begin position="404"/>
        <end position="426"/>
    </location>
</feature>
<keyword evidence="3 5" id="KW-1133">Transmembrane helix</keyword>
<feature type="transmembrane region" description="Helical" evidence="5">
    <location>
        <begin position="172"/>
        <end position="190"/>
    </location>
</feature>
<dbReference type="FunCoup" id="A0A6I9RSP7">
    <property type="interactions" value="9"/>
</dbReference>
<feature type="transmembrane region" description="Helical" evidence="5">
    <location>
        <begin position="381"/>
        <end position="398"/>
    </location>
</feature>
<feature type="transmembrane region" description="Helical" evidence="5">
    <location>
        <begin position="312"/>
        <end position="334"/>
    </location>
</feature>
<evidence type="ECO:0000259" key="7">
    <source>
        <dbReference type="Pfam" id="PF23262"/>
    </source>
</evidence>
<dbReference type="InterPro" id="IPR036259">
    <property type="entry name" value="MFS_trans_sf"/>
</dbReference>
<sequence length="507" mass="55625">MSSPSPAQWLSLVGAIWLQTINGANSDFPVYSSQLKDLKSISQVQLNFLAFASDAGKLFGWFSGVAAIFLPLWLVSVIGATFGLIGYGMQFLFLENTHLSYWHLFMLTVLAGNGICWINTGCYLICIQNFPSDSHVAVGLSTSYVGLSAKVYTVVADAIFRRQPSNSAKAYLLLNATVPMLVTLLVSPFLRTTETKNKARSSWGFMVMFAITLATGICAVFGSIESESREHVISLGLLLIAPLGIPLYMKYKEGIEGIWWNKRERRVHDITVDEVETGERVIDLELEGRAEDGKVEGSVEVGGLQLLRKVDFWLYFFSYMFSATLGLVFLNNLGQIAESRRFSKTSTLVSLSSSFGFFGRLMPSFWDYHSTKSGYMVSRPAFMATLMAPMAGAFFLLLNPSRLFLYLSTAIIGACTGAITSIAVSATPELFGTKHFGVNHNIVVTNIPIGSLVFGYFAALLYKSGAEGSHSCTGSGCYEKTFIIWGSTCSLATLLCTVLYARTRKFC</sequence>
<dbReference type="KEGG" id="egu:105052261"/>
<evidence type="ECO:0000256" key="2">
    <source>
        <dbReference type="ARBA" id="ARBA00022692"/>
    </source>
</evidence>
<evidence type="ECO:0000313" key="9">
    <source>
        <dbReference type="RefSeq" id="XP_010931323.1"/>
    </source>
</evidence>
<evidence type="ECO:0000256" key="4">
    <source>
        <dbReference type="ARBA" id="ARBA00023136"/>
    </source>
</evidence>
<feature type="transmembrane region" description="Helical" evidence="5">
    <location>
        <begin position="438"/>
        <end position="462"/>
    </location>
</feature>
<evidence type="ECO:0000313" key="8">
    <source>
        <dbReference type="Proteomes" id="UP000504607"/>
    </source>
</evidence>
<protein>
    <submittedName>
        <fullName evidence="9">Protein NUCLEAR FUSION DEFECTIVE 4</fullName>
    </submittedName>
</protein>
<dbReference type="AlphaFoldDB" id="A0A6I9RSP7"/>
<dbReference type="Proteomes" id="UP000504607">
    <property type="component" value="Chromosome 10"/>
</dbReference>
<dbReference type="Pfam" id="PF06813">
    <property type="entry name" value="Nodulin-like"/>
    <property type="match status" value="1"/>
</dbReference>
<dbReference type="SUPFAM" id="SSF103473">
    <property type="entry name" value="MFS general substrate transporter"/>
    <property type="match status" value="1"/>
</dbReference>
<dbReference type="InterPro" id="IPR056555">
    <property type="entry name" value="NFD4_C"/>
</dbReference>
<evidence type="ECO:0000259" key="6">
    <source>
        <dbReference type="Pfam" id="PF06813"/>
    </source>
</evidence>
<feature type="transmembrane region" description="Helical" evidence="5">
    <location>
        <begin position="58"/>
        <end position="89"/>
    </location>
</feature>
<feature type="transmembrane region" description="Helical" evidence="5">
    <location>
        <begin position="101"/>
        <end position="130"/>
    </location>
</feature>
<keyword evidence="2 5" id="KW-0812">Transmembrane</keyword>